<evidence type="ECO:0000256" key="3">
    <source>
        <dbReference type="ARBA" id="ARBA00022679"/>
    </source>
</evidence>
<dbReference type="InterPro" id="IPR017441">
    <property type="entry name" value="Protein_kinase_ATP_BS"/>
</dbReference>
<keyword evidence="4 8" id="KW-0547">Nucleotide-binding</keyword>
<dbReference type="Gene3D" id="3.30.200.20">
    <property type="entry name" value="Phosphorylase Kinase, domain 1"/>
    <property type="match status" value="1"/>
</dbReference>
<dbReference type="PANTHER" id="PTHR24349">
    <property type="entry name" value="SERINE/THREONINE-PROTEIN KINASE"/>
    <property type="match status" value="1"/>
</dbReference>
<dbReference type="Gene3D" id="1.10.510.10">
    <property type="entry name" value="Transferase(Phosphotransferase) domain 1"/>
    <property type="match status" value="1"/>
</dbReference>
<name>A0A8T2TVE4_CERRI</name>
<evidence type="ECO:0000256" key="4">
    <source>
        <dbReference type="ARBA" id="ARBA00022741"/>
    </source>
</evidence>
<feature type="domain" description="Protein kinase" evidence="10">
    <location>
        <begin position="43"/>
        <end position="312"/>
    </location>
</feature>
<dbReference type="FunFam" id="1.10.510.10:FF:000571">
    <property type="entry name" value="Maternal embryonic leucine zipper kinase"/>
    <property type="match status" value="1"/>
</dbReference>
<evidence type="ECO:0000256" key="9">
    <source>
        <dbReference type="RuleBase" id="RU000304"/>
    </source>
</evidence>
<evidence type="ECO:0000256" key="6">
    <source>
        <dbReference type="ARBA" id="ARBA00022840"/>
    </source>
</evidence>
<evidence type="ECO:0000256" key="5">
    <source>
        <dbReference type="ARBA" id="ARBA00022777"/>
    </source>
</evidence>
<keyword evidence="12" id="KW-1185">Reference proteome</keyword>
<gene>
    <name evidence="11" type="ORF">KP509_10G000200</name>
</gene>
<dbReference type="OrthoDB" id="442176at2759"/>
<dbReference type="EMBL" id="CM035415">
    <property type="protein sequence ID" value="KAH7426388.1"/>
    <property type="molecule type" value="Genomic_DNA"/>
</dbReference>
<dbReference type="PROSITE" id="PS00107">
    <property type="entry name" value="PROTEIN_KINASE_ATP"/>
    <property type="match status" value="1"/>
</dbReference>
<organism evidence="11 12">
    <name type="scientific">Ceratopteris richardii</name>
    <name type="common">Triangle waterfern</name>
    <dbReference type="NCBI Taxonomy" id="49495"/>
    <lineage>
        <taxon>Eukaryota</taxon>
        <taxon>Viridiplantae</taxon>
        <taxon>Streptophyta</taxon>
        <taxon>Embryophyta</taxon>
        <taxon>Tracheophyta</taxon>
        <taxon>Polypodiopsida</taxon>
        <taxon>Polypodiidae</taxon>
        <taxon>Polypodiales</taxon>
        <taxon>Pteridineae</taxon>
        <taxon>Pteridaceae</taxon>
        <taxon>Parkerioideae</taxon>
        <taxon>Ceratopteris</taxon>
    </lineage>
</organism>
<evidence type="ECO:0000256" key="2">
    <source>
        <dbReference type="ARBA" id="ARBA00022527"/>
    </source>
</evidence>
<evidence type="ECO:0000313" key="12">
    <source>
        <dbReference type="Proteomes" id="UP000825935"/>
    </source>
</evidence>
<dbReference type="InterPro" id="IPR008271">
    <property type="entry name" value="Ser/Thr_kinase_AS"/>
</dbReference>
<feature type="binding site" evidence="8">
    <location>
        <position position="72"/>
    </location>
    <ligand>
        <name>ATP</name>
        <dbReference type="ChEBI" id="CHEBI:30616"/>
    </ligand>
</feature>
<proteinExistence type="inferred from homology"/>
<protein>
    <recommendedName>
        <fullName evidence="10">Protein kinase domain-containing protein</fullName>
    </recommendedName>
</protein>
<keyword evidence="6 8" id="KW-0067">ATP-binding</keyword>
<dbReference type="AlphaFoldDB" id="A0A8T2TVE4"/>
<dbReference type="CDD" id="cd05117">
    <property type="entry name" value="STKc_CAMK"/>
    <property type="match status" value="1"/>
</dbReference>
<dbReference type="PROSITE" id="PS00108">
    <property type="entry name" value="PROTEIN_KINASE_ST"/>
    <property type="match status" value="1"/>
</dbReference>
<dbReference type="Proteomes" id="UP000825935">
    <property type="component" value="Chromosome 10"/>
</dbReference>
<sequence length="470" mass="52264">MGNCLNLWAVDEPYSSASAIARDCLGFDAILPFSTAADLAQLYELGCELGSGQSGVVCKCTDRASGIQFACKSISKLHLRTIANVRDVIREVNIMRRLSSRSSLHGPGKSREFNVVRLHDVVEDHSFVHLIVDLCSGGELFDRITRIKCYSEKKAAVIMKSLLESLQFCHSMGIMHRDVKPENLLLVDDSEEPNVKLADFGLALEFSPGQKFSNMAGSAYYMAPEVLRGDYSEEVDIWSGGVIMYVLLSGMPPFYGRTEQDIFKAIRRGQFDVSSDPWQWISHSAKDLIAKMLCVDVLSRCTIAQALQHPWITSHNTIIPSISPFMVRIQYPDDAIRSGASSMTKEAATAGIIPVLEEPEGTAQNLGSLQEEIFFRSISVGLIKNNSTKPELSLVMKTLVDALEKKRASVVESLMKVRLQFGWTCTLLTTSSKGEIFMIDVGPEKYLIAHDRLRKRLGWKLIESLNIWTA</sequence>
<dbReference type="GO" id="GO:0005524">
    <property type="term" value="F:ATP binding"/>
    <property type="evidence" value="ECO:0007669"/>
    <property type="project" value="UniProtKB-UniRule"/>
</dbReference>
<dbReference type="InterPro" id="IPR011009">
    <property type="entry name" value="Kinase-like_dom_sf"/>
</dbReference>
<keyword evidence="2 9" id="KW-0723">Serine/threonine-protein kinase</keyword>
<evidence type="ECO:0000313" key="11">
    <source>
        <dbReference type="EMBL" id="KAH7426388.1"/>
    </source>
</evidence>
<dbReference type="GO" id="GO:0004674">
    <property type="term" value="F:protein serine/threonine kinase activity"/>
    <property type="evidence" value="ECO:0007669"/>
    <property type="project" value="UniProtKB-KW"/>
</dbReference>
<accession>A0A8T2TVE4</accession>
<dbReference type="InterPro" id="IPR050205">
    <property type="entry name" value="CDPK_Ser/Thr_kinases"/>
</dbReference>
<dbReference type="InterPro" id="IPR000719">
    <property type="entry name" value="Prot_kinase_dom"/>
</dbReference>
<evidence type="ECO:0000259" key="10">
    <source>
        <dbReference type="PROSITE" id="PS50011"/>
    </source>
</evidence>
<dbReference type="PROSITE" id="PS50011">
    <property type="entry name" value="PROTEIN_KINASE_DOM"/>
    <property type="match status" value="1"/>
</dbReference>
<evidence type="ECO:0000256" key="8">
    <source>
        <dbReference type="PROSITE-ProRule" id="PRU10141"/>
    </source>
</evidence>
<comment type="function">
    <text evidence="7">CIPK serine-threonine protein kinases interact with CBL proteins. Binding of a CBL protein to the regulatory NAF domain of CIPK protein lead to the activation of the kinase in a calcium-dependent manner.</text>
</comment>
<keyword evidence="5" id="KW-0418">Kinase</keyword>
<dbReference type="SUPFAM" id="SSF56112">
    <property type="entry name" value="Protein kinase-like (PK-like)"/>
    <property type="match status" value="1"/>
</dbReference>
<keyword evidence="3" id="KW-0808">Transferase</keyword>
<evidence type="ECO:0000256" key="1">
    <source>
        <dbReference type="ARBA" id="ARBA00006234"/>
    </source>
</evidence>
<comment type="similarity">
    <text evidence="1">Belongs to the protein kinase superfamily. CAMK Ser/Thr protein kinase family. SNF1 subfamily.</text>
</comment>
<dbReference type="Pfam" id="PF00069">
    <property type="entry name" value="Pkinase"/>
    <property type="match status" value="1"/>
</dbReference>
<dbReference type="SMART" id="SM00220">
    <property type="entry name" value="S_TKc"/>
    <property type="match status" value="1"/>
</dbReference>
<evidence type="ECO:0000256" key="7">
    <source>
        <dbReference type="ARBA" id="ARBA00058225"/>
    </source>
</evidence>
<comment type="caution">
    <text evidence="11">The sequence shown here is derived from an EMBL/GenBank/DDBJ whole genome shotgun (WGS) entry which is preliminary data.</text>
</comment>
<reference evidence="11" key="1">
    <citation type="submission" date="2021-08" db="EMBL/GenBank/DDBJ databases">
        <title>WGS assembly of Ceratopteris richardii.</title>
        <authorList>
            <person name="Marchant D.B."/>
            <person name="Chen G."/>
            <person name="Jenkins J."/>
            <person name="Shu S."/>
            <person name="Leebens-Mack J."/>
            <person name="Grimwood J."/>
            <person name="Schmutz J."/>
            <person name="Soltis P."/>
            <person name="Soltis D."/>
            <person name="Chen Z.-H."/>
        </authorList>
    </citation>
    <scope>NUCLEOTIDE SEQUENCE</scope>
    <source>
        <strain evidence="11">Whitten #5841</strain>
        <tissue evidence="11">Leaf</tissue>
    </source>
</reference>